<reference evidence="1 2" key="1">
    <citation type="submission" date="2020-04" db="EMBL/GenBank/DDBJ databases">
        <title>Ralstonia insidiosa genome sequencing and assembly.</title>
        <authorList>
            <person name="Martins R.C.R."/>
            <person name="Perdigao-Neto L.V."/>
            <person name="Levin A.S.S."/>
            <person name="Costa S.F."/>
        </authorList>
    </citation>
    <scope>NUCLEOTIDE SEQUENCE [LARGE SCALE GENOMIC DNA]</scope>
    <source>
        <strain evidence="1 2">5047</strain>
    </source>
</reference>
<dbReference type="RefSeq" id="WP_169340883.1">
    <property type="nucleotide sequence ID" value="NZ_JABBZM010000017.1"/>
</dbReference>
<name>A0A848P2S5_9RALS</name>
<evidence type="ECO:0000313" key="1">
    <source>
        <dbReference type="EMBL" id="NMV39940.1"/>
    </source>
</evidence>
<organism evidence="1 2">
    <name type="scientific">Ralstonia insidiosa</name>
    <dbReference type="NCBI Taxonomy" id="190721"/>
    <lineage>
        <taxon>Bacteria</taxon>
        <taxon>Pseudomonadati</taxon>
        <taxon>Pseudomonadota</taxon>
        <taxon>Betaproteobacteria</taxon>
        <taxon>Burkholderiales</taxon>
        <taxon>Burkholderiaceae</taxon>
        <taxon>Ralstonia</taxon>
    </lineage>
</organism>
<evidence type="ECO:0000313" key="2">
    <source>
        <dbReference type="Proteomes" id="UP000575469"/>
    </source>
</evidence>
<protein>
    <submittedName>
        <fullName evidence="1">Uncharacterized protein</fullName>
    </submittedName>
</protein>
<proteinExistence type="predicted"/>
<comment type="caution">
    <text evidence="1">The sequence shown here is derived from an EMBL/GenBank/DDBJ whole genome shotgun (WGS) entry which is preliminary data.</text>
</comment>
<dbReference type="Proteomes" id="UP000575469">
    <property type="component" value="Unassembled WGS sequence"/>
</dbReference>
<accession>A0A848P2S5</accession>
<dbReference type="EMBL" id="JABBZM010000017">
    <property type="protein sequence ID" value="NMV39940.1"/>
    <property type="molecule type" value="Genomic_DNA"/>
</dbReference>
<sequence length="90" mass="10049">MTETESVRPFGLIPIVDGPWQGGQMAHAVGTFEAEGSEIAMPWTAPSPGVNRVRYYRQQNEIGLVWSIRIPPYADALLHEEETDIQRIIG</sequence>
<gene>
    <name evidence="1" type="ORF">HGR00_18685</name>
</gene>
<dbReference type="AlphaFoldDB" id="A0A848P2S5"/>